<dbReference type="PANTHER" id="PTHR21143">
    <property type="entry name" value="INVERTEBRATE GUSTATORY RECEPTOR"/>
    <property type="match status" value="1"/>
</dbReference>
<keyword evidence="3 8" id="KW-0812">Transmembrane</keyword>
<dbReference type="Pfam" id="PF08395">
    <property type="entry name" value="7tm_7"/>
    <property type="match status" value="1"/>
</dbReference>
<proteinExistence type="inferred from homology"/>
<keyword evidence="6 8" id="KW-0675">Receptor</keyword>
<dbReference type="InterPro" id="IPR013604">
    <property type="entry name" value="7TM_chemorcpt"/>
</dbReference>
<gene>
    <name evidence="10" type="primary">LOC115066305</name>
</gene>
<comment type="similarity">
    <text evidence="8">Belongs to the insect chemoreceptor superfamily. Gustatory receptor (GR) family.</text>
</comment>
<keyword evidence="4 8" id="KW-1133">Transmembrane helix</keyword>
<dbReference type="GeneID" id="115066305"/>
<dbReference type="GO" id="GO:0007165">
    <property type="term" value="P:signal transduction"/>
    <property type="evidence" value="ECO:0007669"/>
    <property type="project" value="UniProtKB-KW"/>
</dbReference>
<dbReference type="GO" id="GO:0030425">
    <property type="term" value="C:dendrite"/>
    <property type="evidence" value="ECO:0007669"/>
    <property type="project" value="TreeGrafter"/>
</dbReference>
<dbReference type="GO" id="GO:0030424">
    <property type="term" value="C:axon"/>
    <property type="evidence" value="ECO:0007669"/>
    <property type="project" value="TreeGrafter"/>
</dbReference>
<dbReference type="GO" id="GO:0005886">
    <property type="term" value="C:plasma membrane"/>
    <property type="evidence" value="ECO:0007669"/>
    <property type="project" value="UniProtKB-SubCell"/>
</dbReference>
<dbReference type="OrthoDB" id="8067175at2759"/>
<evidence type="ECO:0000256" key="4">
    <source>
        <dbReference type="ARBA" id="ARBA00022989"/>
    </source>
</evidence>
<feature type="transmembrane region" description="Helical" evidence="8">
    <location>
        <begin position="133"/>
        <end position="158"/>
    </location>
</feature>
<sequence length="426" mass="49190">MSKIITICLQYMNYTAVFLGFTRLRIDYDSQKIYESRIIDFYVVIANIITVVLLPCAHAISIKYITANFKNNLLAFTDLVNLLIVYTVVVFTVLSRCRRERIYMEISQDIFKLDRTYFAKLTMNARIEKQADLVILLKMVTTSLELFVPIFGIFNQAIRVDVYVWMLALYTSLIESILNAVLFLFFYMLWLVRKRMWRLNARLKELLHSLQKLHKSAASVLSPNSCTLQQFSALAAEELREIKGVHARLSAMLLRLNSVYRWQIIVVLLTYLINNISYGYYFVVSLSDSINMPQSVPSIITSLVASTIVFIDINLLYWGADATTFACQSTRQILRRFQGLPLMSSAFERQCESFALQLKQQNMNINIAGMFSLNRQTSLALWAFCARHIVILVQFDFEARKNSKGSSGVLEHINQMLRFGDDYIDV</sequence>
<organism evidence="9 10">
    <name type="scientific">Bactrocera dorsalis</name>
    <name type="common">Oriental fruit fly</name>
    <name type="synonym">Dacus dorsalis</name>
    <dbReference type="NCBI Taxonomy" id="27457"/>
    <lineage>
        <taxon>Eukaryota</taxon>
        <taxon>Metazoa</taxon>
        <taxon>Ecdysozoa</taxon>
        <taxon>Arthropoda</taxon>
        <taxon>Hexapoda</taxon>
        <taxon>Insecta</taxon>
        <taxon>Pterygota</taxon>
        <taxon>Neoptera</taxon>
        <taxon>Endopterygota</taxon>
        <taxon>Diptera</taxon>
        <taxon>Brachycera</taxon>
        <taxon>Muscomorpha</taxon>
        <taxon>Tephritoidea</taxon>
        <taxon>Tephritidae</taxon>
        <taxon>Bactrocera</taxon>
        <taxon>Bactrocera</taxon>
    </lineage>
</organism>
<dbReference type="GO" id="GO:0050909">
    <property type="term" value="P:sensory perception of taste"/>
    <property type="evidence" value="ECO:0007669"/>
    <property type="project" value="InterPro"/>
</dbReference>
<evidence type="ECO:0000256" key="2">
    <source>
        <dbReference type="ARBA" id="ARBA00022475"/>
    </source>
</evidence>
<reference evidence="10" key="1">
    <citation type="submission" date="2025-08" db="UniProtKB">
        <authorList>
            <consortium name="RefSeq"/>
        </authorList>
    </citation>
    <scope>IDENTIFICATION</scope>
    <source>
        <tissue evidence="10">Adult</tissue>
    </source>
</reference>
<name>A0A8N4L3B1_BACDO</name>
<evidence type="ECO:0000256" key="5">
    <source>
        <dbReference type="ARBA" id="ARBA00023136"/>
    </source>
</evidence>
<feature type="transmembrane region" description="Helical" evidence="8">
    <location>
        <begin position="41"/>
        <end position="61"/>
    </location>
</feature>
<evidence type="ECO:0000256" key="8">
    <source>
        <dbReference type="RuleBase" id="RU363108"/>
    </source>
</evidence>
<comment type="function">
    <text evidence="8">Gustatory receptor which mediates acceptance or avoidance behavior, depending on its substrates.</text>
</comment>
<feature type="transmembrane region" description="Helical" evidence="8">
    <location>
        <begin position="295"/>
        <end position="318"/>
    </location>
</feature>
<feature type="transmembrane region" description="Helical" evidence="8">
    <location>
        <begin position="73"/>
        <end position="94"/>
    </location>
</feature>
<dbReference type="RefSeq" id="XP_029406910.2">
    <property type="nucleotide sequence ID" value="XM_029551050.2"/>
</dbReference>
<evidence type="ECO:0000256" key="7">
    <source>
        <dbReference type="ARBA" id="ARBA00023224"/>
    </source>
</evidence>
<dbReference type="PANTHER" id="PTHR21143:SF121">
    <property type="entry name" value="GUSTATORY AND ODORANT RECEPTOR 21A"/>
    <property type="match status" value="1"/>
</dbReference>
<keyword evidence="7 8" id="KW-0807">Transducer</keyword>
<dbReference type="Proteomes" id="UP001652620">
    <property type="component" value="Chromosome 3"/>
</dbReference>
<dbReference type="KEGG" id="bdr:115066305"/>
<comment type="caution">
    <text evidence="8">Lacks conserved residue(s) required for the propagation of feature annotation.</text>
</comment>
<feature type="transmembrane region" description="Helical" evidence="8">
    <location>
        <begin position="164"/>
        <end position="192"/>
    </location>
</feature>
<comment type="subcellular location">
    <subcellularLocation>
        <location evidence="1 8">Cell membrane</location>
        <topology evidence="1 8">Multi-pass membrane protein</topology>
    </subcellularLocation>
</comment>
<accession>A0A8N4L3B1</accession>
<dbReference type="AlphaFoldDB" id="A0A8N4L3B1"/>
<feature type="transmembrane region" description="Helical" evidence="8">
    <location>
        <begin position="262"/>
        <end position="283"/>
    </location>
</feature>
<keyword evidence="9" id="KW-1185">Reference proteome</keyword>
<evidence type="ECO:0000313" key="9">
    <source>
        <dbReference type="Proteomes" id="UP001652620"/>
    </source>
</evidence>
<dbReference type="GO" id="GO:0043025">
    <property type="term" value="C:neuronal cell body"/>
    <property type="evidence" value="ECO:0007669"/>
    <property type="project" value="TreeGrafter"/>
</dbReference>
<evidence type="ECO:0000256" key="3">
    <source>
        <dbReference type="ARBA" id="ARBA00022692"/>
    </source>
</evidence>
<evidence type="ECO:0000313" key="10">
    <source>
        <dbReference type="RefSeq" id="XP_029406910.2"/>
    </source>
</evidence>
<protein>
    <recommendedName>
        <fullName evidence="8">Gustatory receptor</fullName>
    </recommendedName>
</protein>
<evidence type="ECO:0000256" key="6">
    <source>
        <dbReference type="ARBA" id="ARBA00023170"/>
    </source>
</evidence>
<evidence type="ECO:0000256" key="1">
    <source>
        <dbReference type="ARBA" id="ARBA00004651"/>
    </source>
</evidence>
<keyword evidence="2 8" id="KW-1003">Cell membrane</keyword>
<keyword evidence="5 8" id="KW-0472">Membrane</keyword>